<dbReference type="EMBL" id="JAMZEJ010000004">
    <property type="protein sequence ID" value="MCQ8240569.1"/>
    <property type="molecule type" value="Genomic_DNA"/>
</dbReference>
<proteinExistence type="predicted"/>
<sequence length="283" mass="32412">MSAPMVRAILGGQKSQTRRIVSPANSVLNGFAARAADWERLDYEDAFVDPGPSPAGNPGPYLKVARPDDQTRHRVYPRWWLGDRLWVREAHSIVRETLDYETGGEFDAFEWEEIYGDPRKYLNGCARTGLRSGVYYPADGQDLCPSNMFPCLSIDGKVLLRKKEISWRPSIHMPRWASRLTLEITDIRAERLQDISEEDARAEGVEQVVRPPSWPVMYERRFWKGYENHQKANRDSARESFGSLWNSLHGPGAWSANPWVWAISFRAHRTNIDALPAQREAAE</sequence>
<keyword evidence="2" id="KW-1185">Reference proteome</keyword>
<comment type="caution">
    <text evidence="1">The sequence shown here is derived from an EMBL/GenBank/DDBJ whole genome shotgun (WGS) entry which is preliminary data.</text>
</comment>
<evidence type="ECO:0000313" key="1">
    <source>
        <dbReference type="EMBL" id="MCQ8240569.1"/>
    </source>
</evidence>
<evidence type="ECO:0008006" key="3">
    <source>
        <dbReference type="Google" id="ProtNLM"/>
    </source>
</evidence>
<accession>A0ABT1VXY4</accession>
<name>A0ABT1VXY4_9PROT</name>
<organism evidence="1 2">
    <name type="scientific">Rhizosaccharibacter radicis</name>
    <dbReference type="NCBI Taxonomy" id="2782605"/>
    <lineage>
        <taxon>Bacteria</taxon>
        <taxon>Pseudomonadati</taxon>
        <taxon>Pseudomonadota</taxon>
        <taxon>Alphaproteobacteria</taxon>
        <taxon>Acetobacterales</taxon>
        <taxon>Acetobacteraceae</taxon>
        <taxon>Rhizosaccharibacter</taxon>
    </lineage>
</organism>
<reference evidence="1 2" key="1">
    <citation type="submission" date="2022-06" db="EMBL/GenBank/DDBJ databases">
        <title>Rhizosaccharibacter gen. nov. sp. nov. KSS12, endophytic bacteria isolated from sugarcane.</title>
        <authorList>
            <person name="Pitiwittayakul N."/>
        </authorList>
    </citation>
    <scope>NUCLEOTIDE SEQUENCE [LARGE SCALE GENOMIC DNA]</scope>
    <source>
        <strain evidence="1 2">KSS12</strain>
    </source>
</reference>
<dbReference type="Proteomes" id="UP001524547">
    <property type="component" value="Unassembled WGS sequence"/>
</dbReference>
<protein>
    <recommendedName>
        <fullName evidence="3">Morphogenetic protein</fullName>
    </recommendedName>
</protein>
<evidence type="ECO:0000313" key="2">
    <source>
        <dbReference type="Proteomes" id="UP001524547"/>
    </source>
</evidence>
<dbReference type="RefSeq" id="WP_422919320.1">
    <property type="nucleotide sequence ID" value="NZ_JAMZEJ010000004.1"/>
</dbReference>
<gene>
    <name evidence="1" type="ORF">NFI88_06885</name>
</gene>